<sequence>MNPSDEQTPLISSNRDVNRSNNRRSRNQGPYYISPLSNSSTLDLLPQPQRPQPLHQHLDRARRHEQAHAITPRHWLVLLLACLLLFGNYYCYDIPAALNVQLGEWLGDDYATHQYHINLLYSVYSLPNIVLPLLGGFLIDRLSASRMLTLFSLCICVGQGLFAIGVSTKSVWTMVLGRFIFGIGGECLEVAQAKITTDWFKSRWLGFALGLNLSSARIATALNDNISPAIAVRGAGVVGASWAGVLVCAASLLCGATLAYLDRPESRKESGVRLDARDRHKDEIRSRKDNIVGRQAINISSDSTMTMSSVALQEEEEIEKENEMAEDDQMLYSEIFTLQPNFWVLSLICISLYGAAVPFNHISSDFLQKKWYMNNPTRAGAVMSIPDIVSAVGSPLCGYLVDRFGHRARYIPLSAVLLMWSHAQLGFTFITPVIGMVILGLAYSLFASVLWPCIPFLVKDHQLGTAYGLVTIALNISLTIFPMIVASILDKTEGSYLHVEALFIILAFIGLLLSILLNVLDHRQGGYLQLTEVTTAEESYTEGGYEDYIQVDHGPIRRQSQHLDHYDPREPGFEYQRQRRYSQDLLGDEGEDLEDIQDRVTTKPVGEGIITVIPHRRRHSMERLQVWAQFPGACPMTRPLI</sequence>
<evidence type="ECO:0000256" key="1">
    <source>
        <dbReference type="ARBA" id="ARBA00004155"/>
    </source>
</evidence>
<dbReference type="InterPro" id="IPR020846">
    <property type="entry name" value="MFS_dom"/>
</dbReference>
<evidence type="ECO:0000259" key="27">
    <source>
        <dbReference type="PROSITE" id="PS50850"/>
    </source>
</evidence>
<evidence type="ECO:0000256" key="19">
    <source>
        <dbReference type="ARBA" id="ARBA00044919"/>
    </source>
</evidence>
<feature type="transmembrane region" description="Helical" evidence="26">
    <location>
        <begin position="342"/>
        <end position="359"/>
    </location>
</feature>
<feature type="transmembrane region" description="Helical" evidence="26">
    <location>
        <begin position="501"/>
        <end position="520"/>
    </location>
</feature>
<dbReference type="InterPro" id="IPR052187">
    <property type="entry name" value="MFSD1"/>
</dbReference>
<comment type="catalytic activity">
    <reaction evidence="11">
        <text>L-alpha-aminoacyl-L-histidine(out) = L-alpha-aminoacyl-L-histidine(in)</text>
        <dbReference type="Rhea" id="RHEA:79375"/>
        <dbReference type="ChEBI" id="CHEBI:229967"/>
    </reaction>
</comment>
<dbReference type="Pfam" id="PF07690">
    <property type="entry name" value="MFS_1"/>
    <property type="match status" value="1"/>
</dbReference>
<protein>
    <recommendedName>
        <fullName evidence="21">Lysosomal dipeptide transporter MFSD1</fullName>
    </recommendedName>
    <alternativeName>
        <fullName evidence="22">Major facilitator superfamily domain-containing protein 1</fullName>
    </alternativeName>
</protein>
<dbReference type="GO" id="GO:0022857">
    <property type="term" value="F:transmembrane transporter activity"/>
    <property type="evidence" value="ECO:0007669"/>
    <property type="project" value="InterPro"/>
</dbReference>
<dbReference type="PROSITE" id="PS50850">
    <property type="entry name" value="MFS"/>
    <property type="match status" value="1"/>
</dbReference>
<dbReference type="InterPro" id="IPR024989">
    <property type="entry name" value="MFS_assoc_dom"/>
</dbReference>
<feature type="transmembrane region" description="Helical" evidence="26">
    <location>
        <begin position="379"/>
        <end position="401"/>
    </location>
</feature>
<evidence type="ECO:0000256" key="15">
    <source>
        <dbReference type="ARBA" id="ARBA00044899"/>
    </source>
</evidence>
<dbReference type="PANTHER" id="PTHR23512:SF3">
    <property type="entry name" value="MAJOR FACILITATOR SUPERFAMILY DOMAIN-CONTAINING PROTEIN 1"/>
    <property type="match status" value="1"/>
</dbReference>
<dbReference type="Gene3D" id="1.20.1250.20">
    <property type="entry name" value="MFS general substrate transporter like domains"/>
    <property type="match status" value="2"/>
</dbReference>
<dbReference type="InterPro" id="IPR036259">
    <property type="entry name" value="MFS_trans_sf"/>
</dbReference>
<keyword evidence="4 26" id="KW-0812">Transmembrane</keyword>
<accession>A0A9P6UM28</accession>
<dbReference type="AlphaFoldDB" id="A0A9P6UM28"/>
<gene>
    <name evidence="28" type="ORF">BGZ97_012191</name>
</gene>
<name>A0A9P6UM28_9FUNG</name>
<dbReference type="SUPFAM" id="SSF103473">
    <property type="entry name" value="MFS general substrate transporter"/>
    <property type="match status" value="1"/>
</dbReference>
<dbReference type="InterPro" id="IPR011701">
    <property type="entry name" value="MFS"/>
</dbReference>
<feature type="compositionally biased region" description="Polar residues" evidence="25">
    <location>
        <begin position="1"/>
        <end position="11"/>
    </location>
</feature>
<evidence type="ECO:0000256" key="4">
    <source>
        <dbReference type="ARBA" id="ARBA00022692"/>
    </source>
</evidence>
<evidence type="ECO:0000256" key="11">
    <source>
        <dbReference type="ARBA" id="ARBA00044884"/>
    </source>
</evidence>
<evidence type="ECO:0000313" key="28">
    <source>
        <dbReference type="EMBL" id="KAG0310963.1"/>
    </source>
</evidence>
<dbReference type="Pfam" id="PF12832">
    <property type="entry name" value="MFS_1_like"/>
    <property type="match status" value="1"/>
</dbReference>
<feature type="transmembrane region" description="Helical" evidence="26">
    <location>
        <begin position="466"/>
        <end position="489"/>
    </location>
</feature>
<evidence type="ECO:0000256" key="2">
    <source>
        <dbReference type="ARBA" id="ARBA00008335"/>
    </source>
</evidence>
<evidence type="ECO:0000256" key="16">
    <source>
        <dbReference type="ARBA" id="ARBA00044900"/>
    </source>
</evidence>
<comment type="catalytic activity">
    <reaction evidence="12">
        <text>L-lysyl-L-alpha-amino acid(out) = L-lysyl-L-alpha-amino acid(in)</text>
        <dbReference type="Rhea" id="RHEA:79387"/>
        <dbReference type="ChEBI" id="CHEBI:229965"/>
    </reaction>
</comment>
<comment type="subunit">
    <text evidence="24">Homodimer. Interacts with lysosomal protein GLMP (via lumenal domain); the interaction starts while both proteins are still in the endoplasmic reticulum and is required for stabilization of MFSD1 in lysosomes but has no direct effect on its targeting to lysosomes or transporter activity.</text>
</comment>
<comment type="catalytic activity">
    <reaction evidence="15">
        <text>L-arginyl-L-alpha-amino acid(out) = L-arginyl-L-alpha-amino acid(in)</text>
        <dbReference type="Rhea" id="RHEA:79371"/>
        <dbReference type="ChEBI" id="CHEBI:84315"/>
    </reaction>
</comment>
<evidence type="ECO:0000256" key="14">
    <source>
        <dbReference type="ARBA" id="ARBA00044898"/>
    </source>
</evidence>
<evidence type="ECO:0000256" key="22">
    <source>
        <dbReference type="ARBA" id="ARBA00045018"/>
    </source>
</evidence>
<dbReference type="Proteomes" id="UP000823405">
    <property type="component" value="Unassembled WGS sequence"/>
</dbReference>
<evidence type="ECO:0000256" key="25">
    <source>
        <dbReference type="SAM" id="MobiDB-lite"/>
    </source>
</evidence>
<comment type="function">
    <text evidence="23">Lysosomal dipeptide uniporter that selectively exports lysine, arginine or histidine-containing dipeptides with a net positive charge from the lysosome lumen into the cytosol. Could play a role in a specific type of protein O-glycosylation indirectly regulating macrophages migration and tissue invasion. Also essential for liver homeostasis.</text>
</comment>
<comment type="catalytic activity">
    <reaction evidence="19">
        <text>L-alanyl-L-lysine(out) = L-alanyl-L-lysine(in)</text>
        <dbReference type="Rhea" id="RHEA:79415"/>
        <dbReference type="ChEBI" id="CHEBI:192470"/>
    </reaction>
</comment>
<evidence type="ECO:0000256" key="26">
    <source>
        <dbReference type="SAM" id="Phobius"/>
    </source>
</evidence>
<comment type="catalytic activity">
    <reaction evidence="16">
        <text>L-lysyl-L-lysine(out) = L-lysyl-L-lysine(in)</text>
        <dbReference type="Rhea" id="RHEA:79403"/>
        <dbReference type="ChEBI" id="CHEBI:229956"/>
    </reaction>
</comment>
<comment type="catalytic activity">
    <reaction evidence="9">
        <text>L-histidyl-glycine(out) = L-histidyl-glycine(in)</text>
        <dbReference type="Rhea" id="RHEA:79395"/>
        <dbReference type="ChEBI" id="CHEBI:229957"/>
    </reaction>
</comment>
<dbReference type="OrthoDB" id="424834at2759"/>
<feature type="transmembrane region" description="Helical" evidence="26">
    <location>
        <begin position="115"/>
        <end position="135"/>
    </location>
</feature>
<evidence type="ECO:0000256" key="23">
    <source>
        <dbReference type="ARBA" id="ARBA00045709"/>
    </source>
</evidence>
<evidence type="ECO:0000256" key="3">
    <source>
        <dbReference type="ARBA" id="ARBA00022448"/>
    </source>
</evidence>
<keyword evidence="29" id="KW-1185">Reference proteome</keyword>
<comment type="catalytic activity">
    <reaction evidence="10">
        <text>L-alpha-aminoacyl-L-arginine(out) = L-alpha-aminoacyl-L-arginine(in)</text>
        <dbReference type="Rhea" id="RHEA:79367"/>
        <dbReference type="ChEBI" id="CHEBI:229968"/>
    </reaction>
</comment>
<feature type="transmembrane region" description="Helical" evidence="26">
    <location>
        <begin position="433"/>
        <end position="454"/>
    </location>
</feature>
<feature type="domain" description="Major facilitator superfamily (MFS) profile" evidence="27">
    <location>
        <begin position="77"/>
        <end position="525"/>
    </location>
</feature>
<feature type="transmembrane region" description="Helical" evidence="26">
    <location>
        <begin position="75"/>
        <end position="95"/>
    </location>
</feature>
<reference evidence="28" key="1">
    <citation type="journal article" date="2020" name="Fungal Divers.">
        <title>Resolving the Mortierellaceae phylogeny through synthesis of multi-gene phylogenetics and phylogenomics.</title>
        <authorList>
            <person name="Vandepol N."/>
            <person name="Liber J."/>
            <person name="Desiro A."/>
            <person name="Na H."/>
            <person name="Kennedy M."/>
            <person name="Barry K."/>
            <person name="Grigoriev I.V."/>
            <person name="Miller A.N."/>
            <person name="O'Donnell K."/>
            <person name="Stajich J.E."/>
            <person name="Bonito G."/>
        </authorList>
    </citation>
    <scope>NUCLEOTIDE SEQUENCE</scope>
    <source>
        <strain evidence="28">NVP60</strain>
    </source>
</reference>
<comment type="similarity">
    <text evidence="2">Belongs to the major facilitator superfamily.</text>
</comment>
<evidence type="ECO:0000256" key="7">
    <source>
        <dbReference type="ARBA" id="ARBA00023228"/>
    </source>
</evidence>
<comment type="caution">
    <text evidence="28">The sequence shown here is derived from an EMBL/GenBank/DDBJ whole genome shotgun (WGS) entry which is preliminary data.</text>
</comment>
<organism evidence="28 29">
    <name type="scientific">Linnemannia gamsii</name>
    <dbReference type="NCBI Taxonomy" id="64522"/>
    <lineage>
        <taxon>Eukaryota</taxon>
        <taxon>Fungi</taxon>
        <taxon>Fungi incertae sedis</taxon>
        <taxon>Mucoromycota</taxon>
        <taxon>Mortierellomycotina</taxon>
        <taxon>Mortierellomycetes</taxon>
        <taxon>Mortierellales</taxon>
        <taxon>Mortierellaceae</taxon>
        <taxon>Linnemannia</taxon>
    </lineage>
</organism>
<comment type="catalytic activity">
    <reaction evidence="8">
        <text>L-lysyl-L-alanine(out) = L-lysyl-L-alanine(in)</text>
        <dbReference type="Rhea" id="RHEA:79399"/>
        <dbReference type="ChEBI" id="CHEBI:229954"/>
    </reaction>
</comment>
<evidence type="ECO:0000256" key="6">
    <source>
        <dbReference type="ARBA" id="ARBA00023136"/>
    </source>
</evidence>
<evidence type="ECO:0000256" key="8">
    <source>
        <dbReference type="ARBA" id="ARBA00044876"/>
    </source>
</evidence>
<keyword evidence="3" id="KW-0813">Transport</keyword>
<dbReference type="PANTHER" id="PTHR23512">
    <property type="entry name" value="MAJOR FACILITATOR SUPERFAMILY DOMAIN-CONTAINING PROTEIN 1"/>
    <property type="match status" value="1"/>
</dbReference>
<evidence type="ECO:0000256" key="13">
    <source>
        <dbReference type="ARBA" id="ARBA00044893"/>
    </source>
</evidence>
<comment type="catalytic activity">
    <reaction evidence="17">
        <text>L-arginyl-glycine(out) = L-arginyl-glycine(in)</text>
        <dbReference type="Rhea" id="RHEA:79391"/>
        <dbReference type="ChEBI" id="CHEBI:229955"/>
    </reaction>
</comment>
<proteinExistence type="inferred from homology"/>
<feature type="transmembrane region" description="Helical" evidence="26">
    <location>
        <begin position="242"/>
        <end position="261"/>
    </location>
</feature>
<evidence type="ECO:0000256" key="10">
    <source>
        <dbReference type="ARBA" id="ARBA00044881"/>
    </source>
</evidence>
<comment type="subcellular location">
    <subcellularLocation>
        <location evidence="1">Lysosome membrane</location>
        <topology evidence="1">Multi-pass membrane protein</topology>
    </subcellularLocation>
</comment>
<evidence type="ECO:0000256" key="12">
    <source>
        <dbReference type="ARBA" id="ARBA00044891"/>
    </source>
</evidence>
<keyword evidence="6 26" id="KW-0472">Membrane</keyword>
<evidence type="ECO:0000256" key="17">
    <source>
        <dbReference type="ARBA" id="ARBA00044903"/>
    </source>
</evidence>
<evidence type="ECO:0000256" key="18">
    <source>
        <dbReference type="ARBA" id="ARBA00044912"/>
    </source>
</evidence>
<feature type="region of interest" description="Disordered" evidence="25">
    <location>
        <begin position="1"/>
        <end position="32"/>
    </location>
</feature>
<evidence type="ECO:0000256" key="24">
    <source>
        <dbReference type="ARBA" id="ARBA00046376"/>
    </source>
</evidence>
<evidence type="ECO:0000313" key="29">
    <source>
        <dbReference type="Proteomes" id="UP000823405"/>
    </source>
</evidence>
<evidence type="ECO:0000256" key="9">
    <source>
        <dbReference type="ARBA" id="ARBA00044878"/>
    </source>
</evidence>
<comment type="catalytic activity">
    <reaction evidence="18">
        <text>L-histidyl-L-alpha-amino acid(out) = L-histidyl-L-alpha-amino acid(in)</text>
        <dbReference type="Rhea" id="RHEA:79379"/>
        <dbReference type="ChEBI" id="CHEBI:229964"/>
    </reaction>
</comment>
<comment type="catalytic activity">
    <reaction evidence="13">
        <text>L-alpha-aminoacyl-L-lysine(out) = L-alpha-aminoacyl-L-lysine(in)</text>
        <dbReference type="Rhea" id="RHEA:79383"/>
        <dbReference type="ChEBI" id="CHEBI:229966"/>
    </reaction>
</comment>
<comment type="catalytic activity">
    <reaction evidence="20">
        <text>L-lysyl-glycine(out) = L-lysyl-glycine(in)</text>
        <dbReference type="Rhea" id="RHEA:79407"/>
        <dbReference type="ChEBI" id="CHEBI:191202"/>
    </reaction>
</comment>
<evidence type="ECO:0000256" key="21">
    <source>
        <dbReference type="ARBA" id="ARBA00044985"/>
    </source>
</evidence>
<evidence type="ECO:0000256" key="20">
    <source>
        <dbReference type="ARBA" id="ARBA00044924"/>
    </source>
</evidence>
<evidence type="ECO:0000256" key="5">
    <source>
        <dbReference type="ARBA" id="ARBA00022989"/>
    </source>
</evidence>
<comment type="catalytic activity">
    <reaction evidence="14">
        <text>L-aspartyl-L-lysine(out) = L-aspartyl-L-lysine(in)</text>
        <dbReference type="Rhea" id="RHEA:79411"/>
        <dbReference type="ChEBI" id="CHEBI:229953"/>
    </reaction>
</comment>
<dbReference type="EMBL" id="JAAAIN010000775">
    <property type="protein sequence ID" value="KAG0310963.1"/>
    <property type="molecule type" value="Genomic_DNA"/>
</dbReference>
<feature type="transmembrane region" description="Helical" evidence="26">
    <location>
        <begin position="147"/>
        <end position="165"/>
    </location>
</feature>
<keyword evidence="7" id="KW-0458">Lysosome</keyword>
<keyword evidence="5 26" id="KW-1133">Transmembrane helix</keyword>